<dbReference type="Gene3D" id="3.40.50.720">
    <property type="entry name" value="NAD(P)-binding Rossmann-like Domain"/>
    <property type="match status" value="1"/>
</dbReference>
<reference evidence="2 3" key="1">
    <citation type="journal article" date="2019" name="Int. J. Syst. Evol. Microbiol.">
        <title>The Global Catalogue of Microorganisms (GCM) 10K type strain sequencing project: providing services to taxonomists for standard genome sequencing and annotation.</title>
        <authorList>
            <consortium name="The Broad Institute Genomics Platform"/>
            <consortium name="The Broad Institute Genome Sequencing Center for Infectious Disease"/>
            <person name="Wu L."/>
            <person name="Ma J."/>
        </authorList>
    </citation>
    <scope>NUCLEOTIDE SEQUENCE [LARGE SCALE GENOMIC DNA]</scope>
    <source>
        <strain evidence="2 3">JCM 11117</strain>
    </source>
</reference>
<accession>A0ABN1Q246</accession>
<keyword evidence="3" id="KW-1185">Reference proteome</keyword>
<comment type="caution">
    <text evidence="2">The sequence shown here is derived from an EMBL/GenBank/DDBJ whole genome shotgun (WGS) entry which is preliminary data.</text>
</comment>
<feature type="compositionally biased region" description="Low complexity" evidence="1">
    <location>
        <begin position="162"/>
        <end position="184"/>
    </location>
</feature>
<evidence type="ECO:0000313" key="3">
    <source>
        <dbReference type="Proteomes" id="UP001499967"/>
    </source>
</evidence>
<feature type="region of interest" description="Disordered" evidence="1">
    <location>
        <begin position="1"/>
        <end position="42"/>
    </location>
</feature>
<dbReference type="SUPFAM" id="SSF51735">
    <property type="entry name" value="NAD(P)-binding Rossmann-fold domains"/>
    <property type="match status" value="1"/>
</dbReference>
<protein>
    <submittedName>
        <fullName evidence="2">Uncharacterized protein</fullName>
    </submittedName>
</protein>
<feature type="compositionally biased region" description="Polar residues" evidence="1">
    <location>
        <begin position="140"/>
        <end position="158"/>
    </location>
</feature>
<feature type="region of interest" description="Disordered" evidence="1">
    <location>
        <begin position="139"/>
        <end position="210"/>
    </location>
</feature>
<proteinExistence type="predicted"/>
<name>A0ABN1Q246_9PSEU</name>
<evidence type="ECO:0000256" key="1">
    <source>
        <dbReference type="SAM" id="MobiDB-lite"/>
    </source>
</evidence>
<organism evidence="2 3">
    <name type="scientific">Pseudonocardia zijingensis</name>
    <dbReference type="NCBI Taxonomy" id="153376"/>
    <lineage>
        <taxon>Bacteria</taxon>
        <taxon>Bacillati</taxon>
        <taxon>Actinomycetota</taxon>
        <taxon>Actinomycetes</taxon>
        <taxon>Pseudonocardiales</taxon>
        <taxon>Pseudonocardiaceae</taxon>
        <taxon>Pseudonocardia</taxon>
    </lineage>
</organism>
<evidence type="ECO:0000313" key="2">
    <source>
        <dbReference type="EMBL" id="GAA0936321.1"/>
    </source>
</evidence>
<sequence>MESQPRGCDLRYFSGRDPEKDWPGRGEGKTPGRGAEPVMTDSPELSVSPLARNCFGAEAVVDVSSLAAAGYRENAAITRGLVATASVPEGLAWCDAHPDALADGGYRVSKAATVLHMLATAATVAARGIRVNCTCRGVTRSRSSRTPAPGSARTSWTGCPNRWGGSRSPPSRRPCSSSWAARPRGTSPEVICVDGGNVSGRHARDLGVDA</sequence>
<dbReference type="InterPro" id="IPR036291">
    <property type="entry name" value="NAD(P)-bd_dom_sf"/>
</dbReference>
<dbReference type="Proteomes" id="UP001499967">
    <property type="component" value="Unassembled WGS sequence"/>
</dbReference>
<dbReference type="EMBL" id="BAAAHP010000075">
    <property type="protein sequence ID" value="GAA0936321.1"/>
    <property type="molecule type" value="Genomic_DNA"/>
</dbReference>
<feature type="compositionally biased region" description="Basic and acidic residues" evidence="1">
    <location>
        <begin position="14"/>
        <end position="30"/>
    </location>
</feature>
<gene>
    <name evidence="2" type="ORF">GCM10009559_28660</name>
</gene>